<dbReference type="NCBIfam" id="TIGR01035">
    <property type="entry name" value="hemA"/>
    <property type="match status" value="1"/>
</dbReference>
<accession>A0AB34PG89</accession>
<comment type="pathway">
    <text evidence="4">Porphyrin-containing compound metabolism; protoporphyrin-IX biosynthesis; 5-aminolevulinate from L-glutamyl-tRNA(Glu): step 1/2.</text>
</comment>
<dbReference type="CDD" id="cd05213">
    <property type="entry name" value="NAD_bind_Glutamyl_tRNA_reduct"/>
    <property type="match status" value="1"/>
</dbReference>
<dbReference type="GO" id="GO:0019353">
    <property type="term" value="P:protoporphyrinogen IX biosynthetic process from glutamate"/>
    <property type="evidence" value="ECO:0007669"/>
    <property type="project" value="TreeGrafter"/>
</dbReference>
<feature type="domain" description="Quinate/shikimate 5-dehydrogenase/glutamyl-tRNA reductase" evidence="9">
    <location>
        <begin position="182"/>
        <end position="299"/>
    </location>
</feature>
<evidence type="ECO:0000256" key="2">
    <source>
        <dbReference type="ARBA" id="ARBA00023002"/>
    </source>
</evidence>
<comment type="similarity">
    <text evidence="4">Belongs to the glutamyl-tRNA reductase family.</text>
</comment>
<keyword evidence="2 4" id="KW-0560">Oxidoreductase</keyword>
<dbReference type="PANTHER" id="PTHR43013">
    <property type="entry name" value="GLUTAMYL-TRNA REDUCTASE"/>
    <property type="match status" value="1"/>
</dbReference>
<comment type="function">
    <text evidence="4">Catalyzes the NADPH-dependent reduction of glutamyl-tRNA(Glu) to glutamate 1-semialdehyde (GSA).</text>
</comment>
<dbReference type="SUPFAM" id="SSF51735">
    <property type="entry name" value="NAD(P)-binding Rossmann-fold domains"/>
    <property type="match status" value="1"/>
</dbReference>
<feature type="binding site" evidence="4 6">
    <location>
        <position position="108"/>
    </location>
    <ligand>
        <name>substrate</name>
    </ligand>
</feature>
<sequence>MIGLIGINHNTAPVEVRQQFALSPAEASAFVDGLVQMGQILGAIVLSTCNRIEVYFEHEGSDPAIAEKISERLRTFKKIDYPTTQYVYSHRGEEVTLHLFRLAAGLESMVVGETQILGQLKDAFRQANDNSQSTSMLSRLFHKAFETAKIIRTEFIVSSTPISAGSAAVEMMDGLQGVERDMPVLILGAGQMAETILSALRAKGYSQVKMYNRTRERAAKMAALHGISYYCEGELHKALAASRLIFVTTSALTPIVTRNEMSARDRDVFLFDMSVPRNIEPEVSDLPFTHVYTIDDLKRENLGQDVQALDHIAIERCISEKAKEFSSWVEASQLRGIIGRIQSVSKMLLEKELNNLPSAIPAEQKSLIEEHDEHFRITLSTAVIAALKEITSDGRNMKHADAINALCRAIEKREA</sequence>
<feature type="domain" description="Glutamyl-tRNA reductase N-terminal" evidence="10">
    <location>
        <begin position="5"/>
        <end position="154"/>
    </location>
</feature>
<evidence type="ECO:0000313" key="11">
    <source>
        <dbReference type="EMBL" id="KGN95352.1"/>
    </source>
</evidence>
<evidence type="ECO:0000313" key="12">
    <source>
        <dbReference type="Proteomes" id="UP000030136"/>
    </source>
</evidence>
<protein>
    <recommendedName>
        <fullName evidence="4">Glutamyl-tRNA reductase</fullName>
        <shortName evidence="4">GluTR</shortName>
        <ecNumber evidence="4">1.2.1.70</ecNumber>
    </recommendedName>
</protein>
<dbReference type="GO" id="GO:0050661">
    <property type="term" value="F:NADP binding"/>
    <property type="evidence" value="ECO:0007669"/>
    <property type="project" value="InterPro"/>
</dbReference>
<dbReference type="InterPro" id="IPR000343">
    <property type="entry name" value="4pyrrol_synth_GluRdtase"/>
</dbReference>
<comment type="subunit">
    <text evidence="4">Homodimer.</text>
</comment>
<dbReference type="Pfam" id="PF05201">
    <property type="entry name" value="GlutR_N"/>
    <property type="match status" value="1"/>
</dbReference>
<dbReference type="Gene3D" id="3.40.50.720">
    <property type="entry name" value="NAD(P)-binding Rossmann-like Domain"/>
    <property type="match status" value="1"/>
</dbReference>
<dbReference type="InterPro" id="IPR006151">
    <property type="entry name" value="Shikm_DH/Glu-tRNA_Rdtase"/>
</dbReference>
<keyword evidence="1 4" id="KW-0521">NADP</keyword>
<reference evidence="11 12" key="1">
    <citation type="submission" date="2014-08" db="EMBL/GenBank/DDBJ databases">
        <title>Porphyromonas crevioricanis strain:COT-253_OH1447 Genome sequencing.</title>
        <authorList>
            <person name="Wallis C."/>
            <person name="Deusch O."/>
            <person name="O'Flynn C."/>
            <person name="Davis I."/>
            <person name="Jospin G."/>
            <person name="Darling A.E."/>
            <person name="Coil D.A."/>
            <person name="Alexiev A."/>
            <person name="Horsfall A."/>
            <person name="Kirkwood N."/>
            <person name="Harris S."/>
            <person name="Eisen J.A."/>
        </authorList>
    </citation>
    <scope>NUCLEOTIDE SEQUENCE [LARGE SCALE GENOMIC DNA]</scope>
    <source>
        <strain evidence="12">COT-253 OH1447</strain>
    </source>
</reference>
<name>A0AB34PG89_9PORP</name>
<evidence type="ECO:0000259" key="9">
    <source>
        <dbReference type="Pfam" id="PF01488"/>
    </source>
</evidence>
<dbReference type="EC" id="1.2.1.70" evidence="4"/>
<comment type="miscellaneous">
    <text evidence="4">During catalysis, the active site Cys acts as a nucleophile attacking the alpha-carbonyl group of tRNA-bound glutamate with the formation of a thioester intermediate between enzyme and glutamate, and the concomitant release of tRNA(Glu). The thioester intermediate is finally reduced by direct hydride transfer from NADPH, to form the product GSA.</text>
</comment>
<gene>
    <name evidence="4" type="primary">hemA</name>
    <name evidence="11" type="ORF">HQ38_03445</name>
</gene>
<feature type="binding site" evidence="4 6">
    <location>
        <begin position="113"/>
        <end position="115"/>
    </location>
    <ligand>
        <name>substrate</name>
    </ligand>
</feature>
<feature type="site" description="Important for activity" evidence="4 8">
    <location>
        <position position="98"/>
    </location>
</feature>
<dbReference type="Pfam" id="PF01488">
    <property type="entry name" value="Shikimate_DH"/>
    <property type="match status" value="1"/>
</dbReference>
<feature type="binding site" evidence="4 7">
    <location>
        <begin position="188"/>
        <end position="193"/>
    </location>
    <ligand>
        <name>NADP(+)</name>
        <dbReference type="ChEBI" id="CHEBI:58349"/>
    </ligand>
</feature>
<keyword evidence="3 4" id="KW-0627">Porphyrin biosynthesis</keyword>
<comment type="caution">
    <text evidence="11">The sequence shown here is derived from an EMBL/GenBank/DDBJ whole genome shotgun (WGS) entry which is preliminary data.</text>
</comment>
<dbReference type="SUPFAM" id="SSF69742">
    <property type="entry name" value="Glutamyl tRNA-reductase catalytic, N-terminal domain"/>
    <property type="match status" value="1"/>
</dbReference>
<comment type="catalytic activity">
    <reaction evidence="4">
        <text>(S)-4-amino-5-oxopentanoate + tRNA(Glu) + NADP(+) = L-glutamyl-tRNA(Glu) + NADPH + H(+)</text>
        <dbReference type="Rhea" id="RHEA:12344"/>
        <dbReference type="Rhea" id="RHEA-COMP:9663"/>
        <dbReference type="Rhea" id="RHEA-COMP:9680"/>
        <dbReference type="ChEBI" id="CHEBI:15378"/>
        <dbReference type="ChEBI" id="CHEBI:57501"/>
        <dbReference type="ChEBI" id="CHEBI:57783"/>
        <dbReference type="ChEBI" id="CHEBI:58349"/>
        <dbReference type="ChEBI" id="CHEBI:78442"/>
        <dbReference type="ChEBI" id="CHEBI:78520"/>
        <dbReference type="EC" id="1.2.1.70"/>
    </reaction>
</comment>
<dbReference type="PANTHER" id="PTHR43013:SF1">
    <property type="entry name" value="GLUTAMYL-TRNA REDUCTASE"/>
    <property type="match status" value="1"/>
</dbReference>
<dbReference type="HAMAP" id="MF_00087">
    <property type="entry name" value="Glu_tRNA_reductase"/>
    <property type="match status" value="1"/>
</dbReference>
<evidence type="ECO:0000259" key="10">
    <source>
        <dbReference type="Pfam" id="PF05201"/>
    </source>
</evidence>
<evidence type="ECO:0000256" key="8">
    <source>
        <dbReference type="PIRSR" id="PIRSR000445-4"/>
    </source>
</evidence>
<dbReference type="Gene3D" id="3.30.460.30">
    <property type="entry name" value="Glutamyl-tRNA reductase, N-terminal domain"/>
    <property type="match status" value="1"/>
</dbReference>
<dbReference type="PIRSF" id="PIRSF000445">
    <property type="entry name" value="4pyrrol_synth_GluRdtase"/>
    <property type="match status" value="1"/>
</dbReference>
<dbReference type="InterPro" id="IPR036343">
    <property type="entry name" value="GluRdtase_N_sf"/>
</dbReference>
<feature type="binding site" evidence="4 6">
    <location>
        <position position="119"/>
    </location>
    <ligand>
        <name>substrate</name>
    </ligand>
</feature>
<dbReference type="GO" id="GO:0008883">
    <property type="term" value="F:glutamyl-tRNA reductase activity"/>
    <property type="evidence" value="ECO:0007669"/>
    <property type="project" value="UniProtKB-UniRule"/>
</dbReference>
<feature type="active site" description="Nucleophile" evidence="4 5">
    <location>
        <position position="49"/>
    </location>
</feature>
<evidence type="ECO:0000256" key="3">
    <source>
        <dbReference type="ARBA" id="ARBA00023244"/>
    </source>
</evidence>
<dbReference type="InterPro" id="IPR015895">
    <property type="entry name" value="4pyrrol_synth_GluRdtase_N"/>
</dbReference>
<dbReference type="PROSITE" id="PS00747">
    <property type="entry name" value="GLUTR"/>
    <property type="match status" value="1"/>
</dbReference>
<dbReference type="Proteomes" id="UP000030136">
    <property type="component" value="Unassembled WGS sequence"/>
</dbReference>
<feature type="binding site" evidence="4 6">
    <location>
        <begin position="48"/>
        <end position="51"/>
    </location>
    <ligand>
        <name>substrate</name>
    </ligand>
</feature>
<evidence type="ECO:0000256" key="5">
    <source>
        <dbReference type="PIRSR" id="PIRSR000445-1"/>
    </source>
</evidence>
<dbReference type="AlphaFoldDB" id="A0AB34PG89"/>
<comment type="domain">
    <text evidence="4">Possesses an unusual extended V-shaped dimeric structure with each monomer consisting of three distinct domains arranged along a curved 'spinal' alpha-helix. The N-terminal catalytic domain specifically recognizes the glutamate moiety of the substrate. The second domain is the NADPH-binding domain, and the third C-terminal domain is responsible for dimerization.</text>
</comment>
<evidence type="ECO:0000256" key="1">
    <source>
        <dbReference type="ARBA" id="ARBA00022857"/>
    </source>
</evidence>
<evidence type="ECO:0000256" key="7">
    <source>
        <dbReference type="PIRSR" id="PIRSR000445-3"/>
    </source>
</evidence>
<dbReference type="RefSeq" id="WP_036889636.1">
    <property type="nucleotide sequence ID" value="NZ_JQJC01000010.1"/>
</dbReference>
<proteinExistence type="inferred from homology"/>
<dbReference type="InterPro" id="IPR036291">
    <property type="entry name" value="NAD(P)-bd_dom_sf"/>
</dbReference>
<dbReference type="EMBL" id="JQJC01000010">
    <property type="protein sequence ID" value="KGN95352.1"/>
    <property type="molecule type" value="Genomic_DNA"/>
</dbReference>
<dbReference type="InterPro" id="IPR018214">
    <property type="entry name" value="GluRdtase_CS"/>
</dbReference>
<dbReference type="FunFam" id="3.30.460.30:FF:000001">
    <property type="entry name" value="Glutamyl-tRNA reductase"/>
    <property type="match status" value="1"/>
</dbReference>
<organism evidence="11 12">
    <name type="scientific">Porphyromonas crevioricanis</name>
    <dbReference type="NCBI Taxonomy" id="393921"/>
    <lineage>
        <taxon>Bacteria</taxon>
        <taxon>Pseudomonadati</taxon>
        <taxon>Bacteroidota</taxon>
        <taxon>Bacteroidia</taxon>
        <taxon>Bacteroidales</taxon>
        <taxon>Porphyromonadaceae</taxon>
        <taxon>Porphyromonas</taxon>
    </lineage>
</organism>
<evidence type="ECO:0000256" key="6">
    <source>
        <dbReference type="PIRSR" id="PIRSR000445-2"/>
    </source>
</evidence>
<evidence type="ECO:0000256" key="4">
    <source>
        <dbReference type="HAMAP-Rule" id="MF_00087"/>
    </source>
</evidence>